<dbReference type="Proteomes" id="UP000322184">
    <property type="component" value="Unassembled WGS sequence"/>
</dbReference>
<protein>
    <submittedName>
        <fullName evidence="2">TraC family protein</fullName>
    </submittedName>
</protein>
<reference evidence="2 3" key="1">
    <citation type="submission" date="2019-09" db="EMBL/GenBank/DDBJ databases">
        <title>Whole genome sequence of Photorhabdus heterorhabditis strain ETL (Enterobacteriales: Enterobacteriaceae) a bacterial symbiont of Heterorhabditis zealandica strain ETL (Rhabditida: Heterorhabditidae).</title>
        <authorList>
            <person name="Lulamba T.E."/>
            <person name="Serepa-Dlamini M.H."/>
        </authorList>
    </citation>
    <scope>NUCLEOTIDE SEQUENCE [LARGE SCALE GENOMIC DNA]</scope>
    <source>
        <strain evidence="2 3">ETL</strain>
    </source>
</reference>
<feature type="domain" description="TraG P-loop" evidence="1">
    <location>
        <begin position="510"/>
        <end position="891"/>
    </location>
</feature>
<dbReference type="InterPro" id="IPR053155">
    <property type="entry name" value="F-pilin_assembly_TraC"/>
</dbReference>
<comment type="caution">
    <text evidence="2">The sequence shown here is derived from an EMBL/GenBank/DDBJ whole genome shotgun (WGS) entry which is preliminary data.</text>
</comment>
<dbReference type="InterPro" id="IPR025955">
    <property type="entry name" value="TraC/Conjuga_ATPase"/>
</dbReference>
<dbReference type="Pfam" id="PF11130">
    <property type="entry name" value="TraC_F_IV"/>
    <property type="match status" value="1"/>
</dbReference>
<dbReference type="Gene3D" id="1.10.8.730">
    <property type="match status" value="1"/>
</dbReference>
<gene>
    <name evidence="2" type="ORF">F0L16_13900</name>
</gene>
<evidence type="ECO:0000313" key="2">
    <source>
        <dbReference type="EMBL" id="KAA1186422.1"/>
    </source>
</evidence>
<sequence length="902" mass="103681">MTSFQKLNEELKRHKLGSYIPIFDQLEGTPYFLIDGNKLGFMYICNPSPGVYENQKDILSELYKMDFPVNSVCQVTFSGLPDLIMPLSSWASSRGGRMTGKDKEKADLLNAYQLDYFIRSQYEPLKPHYDQLTLRDFQVWFSFTIPLQNALPTELEHRRIDMLYSEIVSKLKTMGMFPHPASAENWLYCMDKLLNPGKNTRWAEGNIEFNTLRHLNEQVDVPGRKYTIEHDYFSSTTNNSDKSENRYFKQLSVRKFPEYVNFGCMYELVVNWMHGRKTVYNPFMINFTVVFADHNKLKSENVRYKAITNKQASIPIVLTFCPRLRDMDNDYMSITKELEDGAKLLLGYLTFTVMGESYEEVCTGAEQMKSFYLESRVNLTDDSYIIFPSLMSMLPMCNDAKTVLELDRFEVMTNSGAAHLTPIFGPWKGNTPNPVINLVSREGQLIGLDIFKTSASYNVVVGATSGAGKSFFSGYLINNYLGAGPRLNELIHYRDAIEHFKSNAYSEFDPDGAQVFVVDVGRSYQGIAEQYSNSQFIDFGKTPTFTLNPFAFLTDITEDASEIAEAFTSNGYHDTQEEASGDTAKDRVAQTIMVLNQLKMMASESGQIDDYQQSIMLSLISEEYNEAKKEGRTGSVTNFAKRCSNFHDQRIKDIGAQLGAWSDGGIYGQRFTDKLPPINFDSRFIVLELEELKGTPHLQTVVLMSIIQAAQHAMFVKRDGRRRLFLLDEAWEYIRPDNANSNGNHANNQFFSSFLEAAWRRFRKTNCAGICITQSFEDYYTSAVGRALTNNSPWKIILKQEKEAIEAMKKNKYFSTSNAEYERMKNIRTEKGVFSELLVRFENVQEICRLYVDRKMELCFTTDSRDRNRLWDIQAKFNCTYGEAIDRLYEEEMREKFGIRVA</sequence>
<dbReference type="RefSeq" id="WP_149616957.1">
    <property type="nucleotide sequence ID" value="NZ_CAWPFF010000066.1"/>
</dbReference>
<evidence type="ECO:0000313" key="3">
    <source>
        <dbReference type="Proteomes" id="UP000322184"/>
    </source>
</evidence>
<dbReference type="AlphaFoldDB" id="A0A5B0WHQ2"/>
<name>A0A5B0WHQ2_9GAMM</name>
<dbReference type="InterPro" id="IPR043964">
    <property type="entry name" value="P-loop_TraG"/>
</dbReference>
<accession>A0A5B0WHQ2</accession>
<dbReference type="EMBL" id="VTUW01000026">
    <property type="protein sequence ID" value="KAA1186422.1"/>
    <property type="molecule type" value="Genomic_DNA"/>
</dbReference>
<dbReference type="STRING" id="880156.AM629_06270"/>
<dbReference type="SUPFAM" id="SSF52540">
    <property type="entry name" value="P-loop containing nucleoside triphosphate hydrolases"/>
    <property type="match status" value="1"/>
</dbReference>
<evidence type="ECO:0000259" key="1">
    <source>
        <dbReference type="Pfam" id="PF19044"/>
    </source>
</evidence>
<dbReference type="InterPro" id="IPR027417">
    <property type="entry name" value="P-loop_NTPase"/>
</dbReference>
<dbReference type="Gene3D" id="3.40.50.300">
    <property type="entry name" value="P-loop containing nucleotide triphosphate hydrolases"/>
    <property type="match status" value="1"/>
</dbReference>
<organism evidence="2 3">
    <name type="scientific">Photorhabdus heterorhabditis</name>
    <dbReference type="NCBI Taxonomy" id="880156"/>
    <lineage>
        <taxon>Bacteria</taxon>
        <taxon>Pseudomonadati</taxon>
        <taxon>Pseudomonadota</taxon>
        <taxon>Gammaproteobacteria</taxon>
        <taxon>Enterobacterales</taxon>
        <taxon>Morganellaceae</taxon>
        <taxon>Photorhabdus</taxon>
    </lineage>
</organism>
<dbReference type="Pfam" id="PF19044">
    <property type="entry name" value="P-loop_TraG"/>
    <property type="match status" value="1"/>
</dbReference>
<dbReference type="PANTHER" id="PTHR38467:SF1">
    <property type="entry name" value="CONJUGATIVE TRANSFER: ASSEMBLY"/>
    <property type="match status" value="1"/>
</dbReference>
<proteinExistence type="predicted"/>
<dbReference type="PANTHER" id="PTHR38467">
    <property type="match status" value="1"/>
</dbReference>